<name>A0ABY5PLY8_9ACTN</name>
<evidence type="ECO:0000313" key="3">
    <source>
        <dbReference type="EMBL" id="UUY05709.1"/>
    </source>
</evidence>
<keyword evidence="4" id="KW-1185">Reference proteome</keyword>
<evidence type="ECO:0000313" key="4">
    <source>
        <dbReference type="Proteomes" id="UP001058860"/>
    </source>
</evidence>
<protein>
    <submittedName>
        <fullName evidence="3">Uncharacterized protein</fullName>
    </submittedName>
</protein>
<feature type="signal peptide" evidence="2">
    <location>
        <begin position="1"/>
        <end position="24"/>
    </location>
</feature>
<accession>A0ABY5PLY8</accession>
<dbReference type="SUPFAM" id="SSF159245">
    <property type="entry name" value="AttH-like"/>
    <property type="match status" value="1"/>
</dbReference>
<dbReference type="Proteomes" id="UP001058860">
    <property type="component" value="Chromosome"/>
</dbReference>
<keyword evidence="2" id="KW-0732">Signal</keyword>
<feature type="chain" id="PRO_5046919096" evidence="2">
    <location>
        <begin position="25"/>
        <end position="360"/>
    </location>
</feature>
<dbReference type="RefSeq" id="WP_353866154.1">
    <property type="nucleotide sequence ID" value="NZ_CP088295.1"/>
</dbReference>
<feature type="compositionally biased region" description="Polar residues" evidence="1">
    <location>
        <begin position="31"/>
        <end position="41"/>
    </location>
</feature>
<reference evidence="4" key="1">
    <citation type="submission" date="2021-11" db="EMBL/GenBank/DDBJ databases">
        <title>Cultivation dependent microbiological survey of springs from the worlds oldest radium mine currently devoted to the extraction of radon-saturated water.</title>
        <authorList>
            <person name="Kapinusova G."/>
            <person name="Smrhova T."/>
            <person name="Strejcek M."/>
            <person name="Suman J."/>
            <person name="Jani K."/>
            <person name="Pajer P."/>
            <person name="Uhlik O."/>
        </authorList>
    </citation>
    <scope>NUCLEOTIDE SEQUENCE [LARGE SCALE GENOMIC DNA]</scope>
    <source>
        <strain evidence="4">J379</strain>
    </source>
</reference>
<gene>
    <name evidence="3" type="ORF">LRS13_09365</name>
</gene>
<dbReference type="EMBL" id="CP088295">
    <property type="protein sequence ID" value="UUY05709.1"/>
    <property type="molecule type" value="Genomic_DNA"/>
</dbReference>
<organism evidence="3 4">
    <name type="scientific">Svornostia abyssi</name>
    <dbReference type="NCBI Taxonomy" id="2898438"/>
    <lineage>
        <taxon>Bacteria</taxon>
        <taxon>Bacillati</taxon>
        <taxon>Actinomycetota</taxon>
        <taxon>Thermoleophilia</taxon>
        <taxon>Solirubrobacterales</taxon>
        <taxon>Baekduiaceae</taxon>
        <taxon>Svornostia</taxon>
    </lineage>
</organism>
<proteinExistence type="predicted"/>
<evidence type="ECO:0000256" key="2">
    <source>
        <dbReference type="SAM" id="SignalP"/>
    </source>
</evidence>
<sequence>MRRVGIAWAIALAWSVAVVGVAQAAIPNATPPRTSDLTPQKGTPAVPSDNKMYGGWTEWWYWHVVDPKTKLQYVGGLLNKPFAAHFGVLQFGRHKQALAIDQRAPIPMSTSRAIKPRNDGLPGVRTNGASLDYDTEAGKWHLRVTTGFKADIWFDGQWLPGITGTIPIDHRRWMGWTSAVVTSTARGWIQPPGGKKIDVTGWRGYTDHNWGNFNMFDNTTDGWEWGVSHEPDGGATVVGGLVKRGGVWVGTAGEMRPGQPPKGCASTSMEQGDFYSGRSYFNGQTFAMPGYVHVKCAPGDEFDVDITFKLLTPAVVDIGQIAATAEAQYYTVPGSIGMYEHVRTFVGRRDALKLQRQGAR</sequence>
<feature type="region of interest" description="Disordered" evidence="1">
    <location>
        <begin position="29"/>
        <end position="48"/>
    </location>
</feature>
<evidence type="ECO:0000256" key="1">
    <source>
        <dbReference type="SAM" id="MobiDB-lite"/>
    </source>
</evidence>